<feature type="domain" description="Inositolphosphotransferase Aur1/Ipt1" evidence="2">
    <location>
        <begin position="72"/>
        <end position="198"/>
    </location>
</feature>
<reference evidence="4" key="1">
    <citation type="submission" date="2016-11" db="EMBL/GenBank/DDBJ databases">
        <authorList>
            <person name="Varghese N."/>
            <person name="Submissions S."/>
        </authorList>
    </citation>
    <scope>NUCLEOTIDE SEQUENCE [LARGE SCALE GENOMIC DNA]</scope>
    <source>
        <strain evidence="4">DSM 26898</strain>
    </source>
</reference>
<keyword evidence="1" id="KW-1133">Transmembrane helix</keyword>
<protein>
    <submittedName>
        <fullName evidence="3">PAP2 superfamily protein</fullName>
    </submittedName>
</protein>
<organism evidence="3 4">
    <name type="scientific">Chryseobacterium takakiae</name>
    <dbReference type="NCBI Taxonomy" id="1302685"/>
    <lineage>
        <taxon>Bacteria</taxon>
        <taxon>Pseudomonadati</taxon>
        <taxon>Bacteroidota</taxon>
        <taxon>Flavobacteriia</taxon>
        <taxon>Flavobacteriales</taxon>
        <taxon>Weeksellaceae</taxon>
        <taxon>Chryseobacterium group</taxon>
        <taxon>Chryseobacterium</taxon>
    </lineage>
</organism>
<feature type="transmembrane region" description="Helical" evidence="1">
    <location>
        <begin position="89"/>
        <end position="110"/>
    </location>
</feature>
<evidence type="ECO:0000313" key="4">
    <source>
        <dbReference type="Proteomes" id="UP000184236"/>
    </source>
</evidence>
<keyword evidence="1" id="KW-0472">Membrane</keyword>
<keyword evidence="1" id="KW-0812">Transmembrane</keyword>
<accession>A0A1M4WAT4</accession>
<dbReference type="STRING" id="1302685.SAMN05444408_10494"/>
<feature type="transmembrane region" description="Helical" evidence="1">
    <location>
        <begin position="58"/>
        <end position="77"/>
    </location>
</feature>
<evidence type="ECO:0000256" key="1">
    <source>
        <dbReference type="SAM" id="Phobius"/>
    </source>
</evidence>
<dbReference type="GO" id="GO:0016020">
    <property type="term" value="C:membrane"/>
    <property type="evidence" value="ECO:0007669"/>
    <property type="project" value="UniProtKB-SubCell"/>
</dbReference>
<feature type="transmembrane region" description="Helical" evidence="1">
    <location>
        <begin position="136"/>
        <end position="154"/>
    </location>
</feature>
<name>A0A1M4WAT4_9FLAO</name>
<feature type="transmembrane region" description="Helical" evidence="1">
    <location>
        <begin position="18"/>
        <end position="38"/>
    </location>
</feature>
<sequence>MLNKSMTEKQLKIRQQAFALTVCTVVFMAVYNLCTWYATSLNDLPSFTFDFEKSIPFIPLSIIPYMASGFFFCLVFFSCKNKHQLKILTWRMLFVTIIAGLFFVTVPLRFSLTKPDVSNSILNLPFSFLQTFDSPFNQSPSLHIAFAFIFWSVFKDLTKWRTFLLIWLILLGISTLTTFQHHVIDLLTGAILAHVSFIIIPYRKNDPKYRSCWLANYYFISGWVFILAALLLDKYFGSQGLVLFVPAWGMMMIGYYYQKNTGVISPFVLTVKQNIHQSEKN</sequence>
<evidence type="ECO:0000313" key="3">
    <source>
        <dbReference type="EMBL" id="SHE78378.1"/>
    </source>
</evidence>
<proteinExistence type="predicted"/>
<dbReference type="InterPro" id="IPR026841">
    <property type="entry name" value="Aur1/Ipt1"/>
</dbReference>
<keyword evidence="4" id="KW-1185">Reference proteome</keyword>
<dbReference type="Proteomes" id="UP000184236">
    <property type="component" value="Unassembled WGS sequence"/>
</dbReference>
<dbReference type="Pfam" id="PF14378">
    <property type="entry name" value="PAP2_3"/>
    <property type="match status" value="1"/>
</dbReference>
<feature type="transmembrane region" description="Helical" evidence="1">
    <location>
        <begin position="238"/>
        <end position="257"/>
    </location>
</feature>
<feature type="transmembrane region" description="Helical" evidence="1">
    <location>
        <begin position="186"/>
        <end position="202"/>
    </location>
</feature>
<feature type="transmembrane region" description="Helical" evidence="1">
    <location>
        <begin position="214"/>
        <end position="232"/>
    </location>
</feature>
<feature type="transmembrane region" description="Helical" evidence="1">
    <location>
        <begin position="163"/>
        <end position="180"/>
    </location>
</feature>
<dbReference type="OrthoDB" id="256494at2"/>
<dbReference type="AlphaFoldDB" id="A0A1M4WAT4"/>
<gene>
    <name evidence="3" type="ORF">SAMN05444408_10494</name>
</gene>
<evidence type="ECO:0000259" key="2">
    <source>
        <dbReference type="Pfam" id="PF14378"/>
    </source>
</evidence>
<dbReference type="EMBL" id="FQVO01000004">
    <property type="protein sequence ID" value="SHE78378.1"/>
    <property type="molecule type" value="Genomic_DNA"/>
</dbReference>